<dbReference type="AlphaFoldDB" id="A0A498I3T7"/>
<proteinExistence type="predicted"/>
<reference evidence="1 2" key="1">
    <citation type="submission" date="2018-10" db="EMBL/GenBank/DDBJ databases">
        <title>A high-quality apple genome assembly.</title>
        <authorList>
            <person name="Hu J."/>
        </authorList>
    </citation>
    <scope>NUCLEOTIDE SEQUENCE [LARGE SCALE GENOMIC DNA]</scope>
    <source>
        <strain evidence="2">cv. HFTH1</strain>
        <tissue evidence="1">Young leaf</tissue>
    </source>
</reference>
<dbReference type="Proteomes" id="UP000290289">
    <property type="component" value="Chromosome 14"/>
</dbReference>
<comment type="caution">
    <text evidence="1">The sequence shown here is derived from an EMBL/GenBank/DDBJ whole genome shotgun (WGS) entry which is preliminary data.</text>
</comment>
<organism evidence="1 2">
    <name type="scientific">Malus domestica</name>
    <name type="common">Apple</name>
    <name type="synonym">Pyrus malus</name>
    <dbReference type="NCBI Taxonomy" id="3750"/>
    <lineage>
        <taxon>Eukaryota</taxon>
        <taxon>Viridiplantae</taxon>
        <taxon>Streptophyta</taxon>
        <taxon>Embryophyta</taxon>
        <taxon>Tracheophyta</taxon>
        <taxon>Spermatophyta</taxon>
        <taxon>Magnoliopsida</taxon>
        <taxon>eudicotyledons</taxon>
        <taxon>Gunneridae</taxon>
        <taxon>Pentapetalae</taxon>
        <taxon>rosids</taxon>
        <taxon>fabids</taxon>
        <taxon>Rosales</taxon>
        <taxon>Rosaceae</taxon>
        <taxon>Amygdaloideae</taxon>
        <taxon>Maleae</taxon>
        <taxon>Malus</taxon>
    </lineage>
</organism>
<gene>
    <name evidence="1" type="ORF">DVH24_039821</name>
</gene>
<accession>A0A498I3T7</accession>
<keyword evidence="2" id="KW-1185">Reference proteome</keyword>
<evidence type="ECO:0000313" key="2">
    <source>
        <dbReference type="Proteomes" id="UP000290289"/>
    </source>
</evidence>
<evidence type="ECO:0000313" key="1">
    <source>
        <dbReference type="EMBL" id="RXH77850.1"/>
    </source>
</evidence>
<dbReference type="EMBL" id="RDQH01000340">
    <property type="protein sequence ID" value="RXH77850.1"/>
    <property type="molecule type" value="Genomic_DNA"/>
</dbReference>
<sequence>MKKLEWARARNKTRRQRSGRYRKIIVTSQNWLHHISGSTPPILTEPNASELPKSLVLGRYENIHIRHRRSTPLGDVGTKNCHIPTQDPPYPELDSTIARYCQLWALTTPSRFFFWELTRAELPSGSPILGMLWPLSRLTSKFLRNPNQVTHPGNALAHFSLNFGVPTEPEAILSTLGPNHVLTVLFLGTHASKTSQWVTHPGNALTPFLLNFGVPTEPKASELPKGLVLGRDENIHIRHRGSIPLGDVGSNNCHIPIRARLCRSMILSALGPDHTLTVLFLETHVSRTSKWVTHPGNALASFLT</sequence>
<name>A0A498I3T7_MALDO</name>
<protein>
    <submittedName>
        <fullName evidence="1">Uncharacterized protein</fullName>
    </submittedName>
</protein>